<evidence type="ECO:0000256" key="3">
    <source>
        <dbReference type="ARBA" id="ARBA00022603"/>
    </source>
</evidence>
<name>A0ABS6B2R9_9NOCA</name>
<keyword evidence="8" id="KW-1185">Reference proteome</keyword>
<keyword evidence="4" id="KW-0808">Transferase</keyword>
<dbReference type="GO" id="GO:0008168">
    <property type="term" value="F:methyltransferase activity"/>
    <property type="evidence" value="ECO:0007669"/>
    <property type="project" value="UniProtKB-KW"/>
</dbReference>
<comment type="function">
    <text evidence="1 6">Exhibits S-adenosyl-L-methionine-dependent methyltransferase activity.</text>
</comment>
<evidence type="ECO:0000256" key="2">
    <source>
        <dbReference type="ARBA" id="ARBA00008138"/>
    </source>
</evidence>
<evidence type="ECO:0000256" key="5">
    <source>
        <dbReference type="ARBA" id="ARBA00022691"/>
    </source>
</evidence>
<evidence type="ECO:0000313" key="7">
    <source>
        <dbReference type="EMBL" id="MBU3063610.1"/>
    </source>
</evidence>
<dbReference type="NCBIfam" id="TIGR00027">
    <property type="entry name" value="mthyl_TIGR00027"/>
    <property type="match status" value="1"/>
</dbReference>
<evidence type="ECO:0000256" key="4">
    <source>
        <dbReference type="ARBA" id="ARBA00022679"/>
    </source>
</evidence>
<dbReference type="Proteomes" id="UP000733379">
    <property type="component" value="Unassembled WGS sequence"/>
</dbReference>
<dbReference type="PANTHER" id="PTHR43619:SF2">
    <property type="entry name" value="S-ADENOSYL-L-METHIONINE-DEPENDENT METHYLTRANSFERASES SUPERFAMILY PROTEIN"/>
    <property type="match status" value="1"/>
</dbReference>
<accession>A0ABS6B2R9</accession>
<dbReference type="EC" id="2.1.1.-" evidence="6"/>
<dbReference type="SUPFAM" id="SSF53335">
    <property type="entry name" value="S-adenosyl-L-methionine-dependent methyltransferases"/>
    <property type="match status" value="1"/>
</dbReference>
<dbReference type="EMBL" id="JAHKNI010000006">
    <property type="protein sequence ID" value="MBU3063610.1"/>
    <property type="molecule type" value="Genomic_DNA"/>
</dbReference>
<dbReference type="InterPro" id="IPR011610">
    <property type="entry name" value="SAM_mthyl_Trfase_ML2640-like"/>
</dbReference>
<comment type="similarity">
    <text evidence="2 6">Belongs to the UPF0677 family.</text>
</comment>
<proteinExistence type="inferred from homology"/>
<dbReference type="Pfam" id="PF04072">
    <property type="entry name" value="LCM"/>
    <property type="match status" value="1"/>
</dbReference>
<dbReference type="Gene3D" id="3.40.50.150">
    <property type="entry name" value="Vaccinia Virus protein VP39"/>
    <property type="match status" value="1"/>
</dbReference>
<protein>
    <recommendedName>
        <fullName evidence="6">S-adenosyl-L-methionine-dependent methyltransferase</fullName>
        <ecNumber evidence="6">2.1.1.-</ecNumber>
    </recommendedName>
</protein>
<organism evidence="7 8">
    <name type="scientific">Nocardia albiluteola</name>
    <dbReference type="NCBI Taxonomy" id="2842303"/>
    <lineage>
        <taxon>Bacteria</taxon>
        <taxon>Bacillati</taxon>
        <taxon>Actinomycetota</taxon>
        <taxon>Actinomycetes</taxon>
        <taxon>Mycobacteriales</taxon>
        <taxon>Nocardiaceae</taxon>
        <taxon>Nocardia</taxon>
    </lineage>
</organism>
<keyword evidence="3 6" id="KW-0489">Methyltransferase</keyword>
<sequence>MRQCDRGEYSVRTDGDTWDIVSSVGVTALGVAAFRAIETMKPDPLIHDDCARLFVEAAGEPRFRELLASPPDDGRLPTGMIGLRTKYFDDFFMTAWSAGIRQAVIVAAGLDARTYRLDWPDGTTVFEIDQPKVLQFKQEVMAANHIRPRAELRSVAVDLRDDWPAAVSAAGFDADLPTAWSAEGLLPYLPGAAQDSLFERIDTLSAPGSKLSVEAFGHRPDHARMRATEMQMFENSGLQNPFGEIDVTELFYDDERSDPARWLTDRGWEVGGASLDDLAARYGRPPFEVPAEMGDMRDLSVYLTASK</sequence>
<keyword evidence="5 6" id="KW-0949">S-adenosyl-L-methionine</keyword>
<dbReference type="PANTHER" id="PTHR43619">
    <property type="entry name" value="S-ADENOSYL-L-METHIONINE-DEPENDENT METHYLTRANSFERASE YKTD-RELATED"/>
    <property type="match status" value="1"/>
</dbReference>
<evidence type="ECO:0000313" key="8">
    <source>
        <dbReference type="Proteomes" id="UP000733379"/>
    </source>
</evidence>
<gene>
    <name evidence="7" type="ORF">KO481_19005</name>
</gene>
<evidence type="ECO:0000256" key="1">
    <source>
        <dbReference type="ARBA" id="ARBA00003907"/>
    </source>
</evidence>
<reference evidence="7 8" key="1">
    <citation type="submission" date="2021-06" db="EMBL/GenBank/DDBJ databases">
        <title>Actinomycetes sequencing.</title>
        <authorList>
            <person name="Shan Q."/>
        </authorList>
    </citation>
    <scope>NUCLEOTIDE SEQUENCE [LARGE SCALE GENOMIC DNA]</scope>
    <source>
        <strain evidence="7 8">NEAU-G5</strain>
    </source>
</reference>
<dbReference type="InterPro" id="IPR007213">
    <property type="entry name" value="Ppm1/Ppm2/Tcmp"/>
</dbReference>
<evidence type="ECO:0000256" key="6">
    <source>
        <dbReference type="RuleBase" id="RU362030"/>
    </source>
</evidence>
<dbReference type="InterPro" id="IPR029063">
    <property type="entry name" value="SAM-dependent_MTases_sf"/>
</dbReference>
<comment type="caution">
    <text evidence="7">The sequence shown here is derived from an EMBL/GenBank/DDBJ whole genome shotgun (WGS) entry which is preliminary data.</text>
</comment>
<dbReference type="GO" id="GO:0032259">
    <property type="term" value="P:methylation"/>
    <property type="evidence" value="ECO:0007669"/>
    <property type="project" value="UniProtKB-KW"/>
</dbReference>